<feature type="domain" description="Gelsolin-like" evidence="1">
    <location>
        <begin position="15"/>
        <end position="92"/>
    </location>
</feature>
<dbReference type="SMART" id="SM00262">
    <property type="entry name" value="GEL"/>
    <property type="match status" value="1"/>
</dbReference>
<dbReference type="GO" id="GO:0051015">
    <property type="term" value="F:actin filament binding"/>
    <property type="evidence" value="ECO:0007669"/>
    <property type="project" value="InterPro"/>
</dbReference>
<dbReference type="Proteomes" id="UP001208570">
    <property type="component" value="Unassembled WGS sequence"/>
</dbReference>
<dbReference type="EMBL" id="JAODUP010000397">
    <property type="protein sequence ID" value="KAK2150642.1"/>
    <property type="molecule type" value="Genomic_DNA"/>
</dbReference>
<dbReference type="PRINTS" id="PR00597">
    <property type="entry name" value="GELSOLIN"/>
</dbReference>
<feature type="domain" description="Gelsolin-like" evidence="1">
    <location>
        <begin position="96"/>
        <end position="127"/>
    </location>
</feature>
<dbReference type="Gene3D" id="3.40.20.10">
    <property type="entry name" value="Severin"/>
    <property type="match status" value="2"/>
</dbReference>
<accession>A0AAD9JCH2</accession>
<dbReference type="CDD" id="cd11290">
    <property type="entry name" value="gelsolin_S1_like"/>
    <property type="match status" value="1"/>
</dbReference>
<evidence type="ECO:0000259" key="1">
    <source>
        <dbReference type="Pfam" id="PF00626"/>
    </source>
</evidence>
<name>A0AAD9JCH2_9ANNE</name>
<organism evidence="2 3">
    <name type="scientific">Paralvinella palmiformis</name>
    <dbReference type="NCBI Taxonomy" id="53620"/>
    <lineage>
        <taxon>Eukaryota</taxon>
        <taxon>Metazoa</taxon>
        <taxon>Spiralia</taxon>
        <taxon>Lophotrochozoa</taxon>
        <taxon>Annelida</taxon>
        <taxon>Polychaeta</taxon>
        <taxon>Sedentaria</taxon>
        <taxon>Canalipalpata</taxon>
        <taxon>Terebellida</taxon>
        <taxon>Terebelliformia</taxon>
        <taxon>Alvinellidae</taxon>
        <taxon>Paralvinella</taxon>
    </lineage>
</organism>
<dbReference type="InterPro" id="IPR007123">
    <property type="entry name" value="Gelsolin-like_dom"/>
</dbReference>
<dbReference type="InterPro" id="IPR007122">
    <property type="entry name" value="Villin/Gelsolin"/>
</dbReference>
<gene>
    <name evidence="2" type="ORF">LSH36_397g02032</name>
</gene>
<dbReference type="GO" id="GO:0005737">
    <property type="term" value="C:cytoplasm"/>
    <property type="evidence" value="ECO:0007669"/>
    <property type="project" value="TreeGrafter"/>
</dbReference>
<sequence>MVIIVKKFEVTEWPTEDYGNFFSGDSYIILNTYKPNEDSEELAYDVHFWIGKYSTQDEYGTVAYKTVELDTYLDDRAVQHREVQGFESERFKSYFDSMTLTSGDVFILDAGNKIYQWNGSECNKDERFQHVFYSMLTEEDEEEEDEVDAIPEDTDPGSFELYNGASPNEKKNSMGYAHAHLAKRNQCLLPICVLKEGQNVPTFAAAVGMAA</sequence>
<keyword evidence="3" id="KW-1185">Reference proteome</keyword>
<comment type="caution">
    <text evidence="2">The sequence shown here is derived from an EMBL/GenBank/DDBJ whole genome shotgun (WGS) entry which is preliminary data.</text>
</comment>
<evidence type="ECO:0000313" key="3">
    <source>
        <dbReference type="Proteomes" id="UP001208570"/>
    </source>
</evidence>
<dbReference type="Pfam" id="PF00626">
    <property type="entry name" value="Gelsolin"/>
    <property type="match status" value="2"/>
</dbReference>
<reference evidence="2" key="1">
    <citation type="journal article" date="2023" name="Mol. Biol. Evol.">
        <title>Third-Generation Sequencing Reveals the Adaptive Role of the Epigenome in Three Deep-Sea Polychaetes.</title>
        <authorList>
            <person name="Perez M."/>
            <person name="Aroh O."/>
            <person name="Sun Y."/>
            <person name="Lan Y."/>
            <person name="Juniper S.K."/>
            <person name="Young C.R."/>
            <person name="Angers B."/>
            <person name="Qian P.Y."/>
        </authorList>
    </citation>
    <scope>NUCLEOTIDE SEQUENCE</scope>
    <source>
        <strain evidence="2">P08H-3</strain>
    </source>
</reference>
<dbReference type="SUPFAM" id="SSF55753">
    <property type="entry name" value="Actin depolymerizing proteins"/>
    <property type="match status" value="2"/>
</dbReference>
<evidence type="ECO:0000313" key="2">
    <source>
        <dbReference type="EMBL" id="KAK2150642.1"/>
    </source>
</evidence>
<dbReference type="AlphaFoldDB" id="A0AAD9JCH2"/>
<dbReference type="GO" id="GO:0015629">
    <property type="term" value="C:actin cytoskeleton"/>
    <property type="evidence" value="ECO:0007669"/>
    <property type="project" value="TreeGrafter"/>
</dbReference>
<protein>
    <recommendedName>
        <fullName evidence="1">Gelsolin-like domain-containing protein</fullName>
    </recommendedName>
</protein>
<proteinExistence type="predicted"/>
<dbReference type="InterPro" id="IPR029006">
    <property type="entry name" value="ADF-H/Gelsolin-like_dom_sf"/>
</dbReference>
<dbReference type="GO" id="GO:0008154">
    <property type="term" value="P:actin polymerization or depolymerization"/>
    <property type="evidence" value="ECO:0007669"/>
    <property type="project" value="TreeGrafter"/>
</dbReference>
<dbReference type="PANTHER" id="PTHR11977">
    <property type="entry name" value="VILLIN"/>
    <property type="match status" value="1"/>
</dbReference>
<dbReference type="PANTHER" id="PTHR11977:SF130">
    <property type="entry name" value="SEVERIN"/>
    <property type="match status" value="1"/>
</dbReference>